<dbReference type="EMBL" id="QFZU02000046">
    <property type="protein sequence ID" value="RGA05098.1"/>
    <property type="molecule type" value="Genomic_DNA"/>
</dbReference>
<reference evidence="2 3" key="1">
    <citation type="submission" date="2018-08" db="EMBL/GenBank/DDBJ databases">
        <title>Microbispora. triticiradicis sp. nov., a novel actinomycete isolated from the root of wheat (Triticum aestivum L.)).</title>
        <authorList>
            <person name="Han C."/>
        </authorList>
    </citation>
    <scope>NUCLEOTIDE SEQUENCE [LARGE SCALE GENOMIC DNA]</scope>
    <source>
        <strain evidence="2 3">NEAU-HRDPA2-9</strain>
    </source>
</reference>
<sequence length="86" mass="9139">MSTSRRSSATSRSSSSSRRGAGGPDRRGLPWLSHLATSSWRQTSWSPTPSTVPAIRCTTSARSASSRAATSHMTSYAPIVWAAKVT</sequence>
<gene>
    <name evidence="2" type="ORF">DI270_010385</name>
</gene>
<feature type="region of interest" description="Disordered" evidence="1">
    <location>
        <begin position="1"/>
        <end position="31"/>
    </location>
</feature>
<accession>A0ABX9LND0</accession>
<evidence type="ECO:0000313" key="2">
    <source>
        <dbReference type="EMBL" id="RGA05098.1"/>
    </source>
</evidence>
<comment type="caution">
    <text evidence="2">The sequence shown here is derived from an EMBL/GenBank/DDBJ whole genome shotgun (WGS) entry which is preliminary data.</text>
</comment>
<proteinExistence type="predicted"/>
<name>A0ABX9LND0_9ACTN</name>
<feature type="compositionally biased region" description="Low complexity" evidence="1">
    <location>
        <begin position="1"/>
        <end position="19"/>
    </location>
</feature>
<protein>
    <submittedName>
        <fullName evidence="2">Uncharacterized protein</fullName>
    </submittedName>
</protein>
<organism evidence="2 3">
    <name type="scientific">Microbispora triticiradicis</name>
    <dbReference type="NCBI Taxonomy" id="2200763"/>
    <lineage>
        <taxon>Bacteria</taxon>
        <taxon>Bacillati</taxon>
        <taxon>Actinomycetota</taxon>
        <taxon>Actinomycetes</taxon>
        <taxon>Streptosporangiales</taxon>
        <taxon>Streptosporangiaceae</taxon>
        <taxon>Microbispora</taxon>
    </lineage>
</organism>
<evidence type="ECO:0000256" key="1">
    <source>
        <dbReference type="SAM" id="MobiDB-lite"/>
    </source>
</evidence>
<evidence type="ECO:0000313" key="3">
    <source>
        <dbReference type="Proteomes" id="UP000262538"/>
    </source>
</evidence>
<dbReference type="Proteomes" id="UP000262538">
    <property type="component" value="Unassembled WGS sequence"/>
</dbReference>
<keyword evidence="3" id="KW-1185">Reference proteome</keyword>